<dbReference type="InterPro" id="IPR036890">
    <property type="entry name" value="HATPase_C_sf"/>
</dbReference>
<sequence>MPAVSMASGMLKRRHVVRVVVGLFAFVFDLFLWQGAVTTPGGAVLPVWLVPAALISAYAVLLIQRRIWIGFSVFLLISLLGLAVASIVGIVGTYMAFFLMVRHSSTRVANTALAGMILPVFVATYSSVSYDGRSEDLLGLMAWNIGFYAAVAFLCYFAARTQRRTEHRLQTERRWADAALEEARAGERLRISRDLHDSVAHSMTAVVLQVAGVRAILKKGAEFEKVDPVLADIQVTAEQSMRELHRLLGMLRSEEESQVGQSHSFDDIPSLVSSAQDSGLDVVVTCNGEAQMLDPSISHAGYRVVQEGLSNAMKHGGEGCRVEIATHWMPTELTISVTSISGVAKRPAVSGGFGLLGLRERVGVSGGSLSHGPTPGGYLLKASLPVDKPEDASASDQRSTHTAKTQEAS</sequence>
<protein>
    <recommendedName>
        <fullName evidence="2">histidine kinase</fullName>
        <ecNumber evidence="2">2.7.13.3</ecNumber>
    </recommendedName>
</protein>
<evidence type="ECO:0000256" key="3">
    <source>
        <dbReference type="ARBA" id="ARBA00022553"/>
    </source>
</evidence>
<gene>
    <name evidence="12" type="ORF">C1H84_04395</name>
</gene>
<keyword evidence="10" id="KW-1133">Transmembrane helix</keyword>
<dbReference type="InterPro" id="IPR011712">
    <property type="entry name" value="Sig_transdc_His_kin_sub3_dim/P"/>
</dbReference>
<dbReference type="GO" id="GO:0016020">
    <property type="term" value="C:membrane"/>
    <property type="evidence" value="ECO:0007669"/>
    <property type="project" value="InterPro"/>
</dbReference>
<evidence type="ECO:0000256" key="4">
    <source>
        <dbReference type="ARBA" id="ARBA00022679"/>
    </source>
</evidence>
<evidence type="ECO:0000256" key="5">
    <source>
        <dbReference type="ARBA" id="ARBA00022741"/>
    </source>
</evidence>
<comment type="caution">
    <text evidence="12">The sequence shown here is derived from an EMBL/GenBank/DDBJ whole genome shotgun (WGS) entry which is preliminary data.</text>
</comment>
<evidence type="ECO:0000256" key="8">
    <source>
        <dbReference type="ARBA" id="ARBA00023012"/>
    </source>
</evidence>
<feature type="region of interest" description="Disordered" evidence="9">
    <location>
        <begin position="367"/>
        <end position="409"/>
    </location>
</feature>
<keyword evidence="3" id="KW-0597">Phosphoprotein</keyword>
<evidence type="ECO:0000259" key="11">
    <source>
        <dbReference type="Pfam" id="PF07730"/>
    </source>
</evidence>
<proteinExistence type="predicted"/>
<evidence type="ECO:0000256" key="2">
    <source>
        <dbReference type="ARBA" id="ARBA00012438"/>
    </source>
</evidence>
<feature type="transmembrane region" description="Helical" evidence="10">
    <location>
        <begin position="15"/>
        <end position="33"/>
    </location>
</feature>
<dbReference type="SUPFAM" id="SSF55874">
    <property type="entry name" value="ATPase domain of HSP90 chaperone/DNA topoisomerase II/histidine kinase"/>
    <property type="match status" value="1"/>
</dbReference>
<feature type="transmembrane region" description="Helical" evidence="10">
    <location>
        <begin position="69"/>
        <end position="101"/>
    </location>
</feature>
<keyword evidence="13" id="KW-1185">Reference proteome</keyword>
<evidence type="ECO:0000313" key="13">
    <source>
        <dbReference type="Proteomes" id="UP000252167"/>
    </source>
</evidence>
<dbReference type="Gene3D" id="3.30.565.10">
    <property type="entry name" value="Histidine kinase-like ATPase, C-terminal domain"/>
    <property type="match status" value="1"/>
</dbReference>
<organism evidence="12 13">
    <name type="scientific">Glutamicibacter soli</name>
    <dbReference type="NCBI Taxonomy" id="453836"/>
    <lineage>
        <taxon>Bacteria</taxon>
        <taxon>Bacillati</taxon>
        <taxon>Actinomycetota</taxon>
        <taxon>Actinomycetes</taxon>
        <taxon>Micrococcales</taxon>
        <taxon>Micrococcaceae</taxon>
        <taxon>Glutamicibacter</taxon>
    </lineage>
</organism>
<dbReference type="CDD" id="cd16917">
    <property type="entry name" value="HATPase_UhpB-NarQ-NarX-like"/>
    <property type="match status" value="1"/>
</dbReference>
<dbReference type="Proteomes" id="UP000252167">
    <property type="component" value="Unassembled WGS sequence"/>
</dbReference>
<keyword evidence="5" id="KW-0547">Nucleotide-binding</keyword>
<evidence type="ECO:0000256" key="6">
    <source>
        <dbReference type="ARBA" id="ARBA00022777"/>
    </source>
</evidence>
<feature type="transmembrane region" description="Helical" evidence="10">
    <location>
        <begin position="140"/>
        <end position="159"/>
    </location>
</feature>
<reference evidence="12 13" key="1">
    <citation type="submission" date="2018-01" db="EMBL/GenBank/DDBJ databases">
        <title>Glutamicibacter soli strain NHPC-3 Whole genome sequence and assembly.</title>
        <authorList>
            <person name="Choudhury P."/>
            <person name="Gupta D."/>
            <person name="Sengupta K."/>
            <person name="Jawed A."/>
            <person name="Sultana N."/>
            <person name="Saha P."/>
        </authorList>
    </citation>
    <scope>NUCLEOTIDE SEQUENCE [LARGE SCALE GENOMIC DNA]</scope>
    <source>
        <strain evidence="12 13">NHPC-3</strain>
    </source>
</reference>
<evidence type="ECO:0000313" key="12">
    <source>
        <dbReference type="EMBL" id="RBM02683.1"/>
    </source>
</evidence>
<keyword evidence="10" id="KW-0812">Transmembrane</keyword>
<dbReference type="PANTHER" id="PTHR24421:SF10">
    <property type="entry name" value="NITRATE_NITRITE SENSOR PROTEIN NARQ"/>
    <property type="match status" value="1"/>
</dbReference>
<name>A0A365YKV7_9MICC</name>
<accession>A0A365YKV7</accession>
<keyword evidence="4" id="KW-0808">Transferase</keyword>
<dbReference type="EMBL" id="POAF01000002">
    <property type="protein sequence ID" value="RBM02683.1"/>
    <property type="molecule type" value="Genomic_DNA"/>
</dbReference>
<evidence type="ECO:0000256" key="10">
    <source>
        <dbReference type="SAM" id="Phobius"/>
    </source>
</evidence>
<evidence type="ECO:0000256" key="9">
    <source>
        <dbReference type="SAM" id="MobiDB-lite"/>
    </source>
</evidence>
<feature type="transmembrane region" description="Helical" evidence="10">
    <location>
        <begin position="45"/>
        <end position="63"/>
    </location>
</feature>
<keyword evidence="6" id="KW-0418">Kinase</keyword>
<dbReference type="GO" id="GO:0005524">
    <property type="term" value="F:ATP binding"/>
    <property type="evidence" value="ECO:0007669"/>
    <property type="project" value="UniProtKB-KW"/>
</dbReference>
<evidence type="ECO:0000256" key="7">
    <source>
        <dbReference type="ARBA" id="ARBA00022840"/>
    </source>
</evidence>
<dbReference type="EC" id="2.7.13.3" evidence="2"/>
<feature type="transmembrane region" description="Helical" evidence="10">
    <location>
        <begin position="108"/>
        <end position="128"/>
    </location>
</feature>
<keyword evidence="8" id="KW-0902">Two-component regulatory system</keyword>
<feature type="domain" description="Signal transduction histidine kinase subgroup 3 dimerisation and phosphoacceptor" evidence="11">
    <location>
        <begin position="187"/>
        <end position="255"/>
    </location>
</feature>
<dbReference type="PANTHER" id="PTHR24421">
    <property type="entry name" value="NITRATE/NITRITE SENSOR PROTEIN NARX-RELATED"/>
    <property type="match status" value="1"/>
</dbReference>
<evidence type="ECO:0000256" key="1">
    <source>
        <dbReference type="ARBA" id="ARBA00000085"/>
    </source>
</evidence>
<dbReference type="Pfam" id="PF07730">
    <property type="entry name" value="HisKA_3"/>
    <property type="match status" value="1"/>
</dbReference>
<keyword evidence="7" id="KW-0067">ATP-binding</keyword>
<dbReference type="GO" id="GO:0000155">
    <property type="term" value="F:phosphorelay sensor kinase activity"/>
    <property type="evidence" value="ECO:0007669"/>
    <property type="project" value="InterPro"/>
</dbReference>
<comment type="catalytic activity">
    <reaction evidence="1">
        <text>ATP + protein L-histidine = ADP + protein N-phospho-L-histidine.</text>
        <dbReference type="EC" id="2.7.13.3"/>
    </reaction>
</comment>
<keyword evidence="10" id="KW-0472">Membrane</keyword>
<feature type="compositionally biased region" description="Polar residues" evidence="9">
    <location>
        <begin position="394"/>
        <end position="409"/>
    </location>
</feature>
<dbReference type="Gene3D" id="1.20.5.1930">
    <property type="match status" value="1"/>
</dbReference>
<dbReference type="GO" id="GO:0046983">
    <property type="term" value="F:protein dimerization activity"/>
    <property type="evidence" value="ECO:0007669"/>
    <property type="project" value="InterPro"/>
</dbReference>
<dbReference type="InterPro" id="IPR050482">
    <property type="entry name" value="Sensor_HK_TwoCompSys"/>
</dbReference>
<dbReference type="AlphaFoldDB" id="A0A365YKV7"/>